<dbReference type="InterPro" id="IPR036770">
    <property type="entry name" value="Ankyrin_rpt-contain_sf"/>
</dbReference>
<protein>
    <submittedName>
        <fullName evidence="2">Uncharacterized protein</fullName>
    </submittedName>
</protein>
<dbReference type="Gene3D" id="1.25.40.20">
    <property type="entry name" value="Ankyrin repeat-containing domain"/>
    <property type="match status" value="2"/>
</dbReference>
<proteinExistence type="predicted"/>
<keyword evidence="3" id="KW-1185">Reference proteome</keyword>
<reference evidence="2" key="1">
    <citation type="submission" date="2023-10" db="EMBL/GenBank/DDBJ databases">
        <title>Chromosome-level genome of the transformable northern wattle, Acacia crassicarpa.</title>
        <authorList>
            <person name="Massaro I."/>
            <person name="Sinha N.R."/>
            <person name="Poethig S."/>
            <person name="Leichty A.R."/>
        </authorList>
    </citation>
    <scope>NUCLEOTIDE SEQUENCE</scope>
    <source>
        <strain evidence="2">Acra3RX</strain>
        <tissue evidence="2">Leaf</tissue>
    </source>
</reference>
<evidence type="ECO:0000313" key="2">
    <source>
        <dbReference type="EMBL" id="KAK4283814.1"/>
    </source>
</evidence>
<evidence type="ECO:0000256" key="1">
    <source>
        <dbReference type="ARBA" id="ARBA00004413"/>
    </source>
</evidence>
<comment type="caution">
    <text evidence="2">The sequence shown here is derived from an EMBL/GenBank/DDBJ whole genome shotgun (WGS) entry which is preliminary data.</text>
</comment>
<name>A0AAE1N746_9FABA</name>
<comment type="subcellular location">
    <subcellularLocation>
        <location evidence="1">Cell membrane</location>
        <topology evidence="1">Peripheral membrane protein</topology>
        <orientation evidence="1">Cytoplasmic side</orientation>
    </subcellularLocation>
</comment>
<evidence type="ECO:0000313" key="3">
    <source>
        <dbReference type="Proteomes" id="UP001293593"/>
    </source>
</evidence>
<dbReference type="GO" id="GO:0005886">
    <property type="term" value="C:plasma membrane"/>
    <property type="evidence" value="ECO:0007669"/>
    <property type="project" value="UniProtKB-SubCell"/>
</dbReference>
<gene>
    <name evidence="2" type="ORF">QN277_000725</name>
</gene>
<dbReference type="AlphaFoldDB" id="A0AAE1N746"/>
<accession>A0AAE1N746</accession>
<dbReference type="Proteomes" id="UP001293593">
    <property type="component" value="Unassembled WGS sequence"/>
</dbReference>
<dbReference type="EMBL" id="JAWXYG010000001">
    <property type="protein sequence ID" value="KAK4283814.1"/>
    <property type="molecule type" value="Genomic_DNA"/>
</dbReference>
<dbReference type="PANTHER" id="PTHR24121">
    <property type="entry name" value="NO MECHANORECEPTOR POTENTIAL C, ISOFORM D-RELATED"/>
    <property type="match status" value="1"/>
</dbReference>
<dbReference type="PANTHER" id="PTHR24121:SF15">
    <property type="entry name" value="ANKYRIN REPEAT PROTEIN"/>
    <property type="match status" value="1"/>
</dbReference>
<dbReference type="InterPro" id="IPR002110">
    <property type="entry name" value="Ankyrin_rpt"/>
</dbReference>
<sequence length="256" mass="28840">MISSLDTQKEKEKVEELRRHVENGEWSKVIQAYKDDSMLREAKITPAGDTVLHVAVSNCEEKVVAEIVHFLFPKEKSPTKDHVALILDGDGGDKSSSSKSIFLGVENDRKNTPLHLAGAMGNDWICKKIGRKDPSLIARPNIDGETPLFLAALHGQKLTFLWLHYLYVGSNSTDFAHCIRQNKDTILHCAIAEGHFDVAIEIVHLYKEHLKEMMKPNQKGLTPLHLLAAQRSAFKTTALLEVPRLLHPFYCKFHCL</sequence>
<dbReference type="SMART" id="SM00248">
    <property type="entry name" value="ANK"/>
    <property type="match status" value="4"/>
</dbReference>
<organism evidence="2 3">
    <name type="scientific">Acacia crassicarpa</name>
    <name type="common">northern wattle</name>
    <dbReference type="NCBI Taxonomy" id="499986"/>
    <lineage>
        <taxon>Eukaryota</taxon>
        <taxon>Viridiplantae</taxon>
        <taxon>Streptophyta</taxon>
        <taxon>Embryophyta</taxon>
        <taxon>Tracheophyta</taxon>
        <taxon>Spermatophyta</taxon>
        <taxon>Magnoliopsida</taxon>
        <taxon>eudicotyledons</taxon>
        <taxon>Gunneridae</taxon>
        <taxon>Pentapetalae</taxon>
        <taxon>rosids</taxon>
        <taxon>fabids</taxon>
        <taxon>Fabales</taxon>
        <taxon>Fabaceae</taxon>
        <taxon>Caesalpinioideae</taxon>
        <taxon>mimosoid clade</taxon>
        <taxon>Acacieae</taxon>
        <taxon>Acacia</taxon>
    </lineage>
</organism>
<dbReference type="SUPFAM" id="SSF48403">
    <property type="entry name" value="Ankyrin repeat"/>
    <property type="match status" value="1"/>
</dbReference>